<dbReference type="SUPFAM" id="SSF141072">
    <property type="entry name" value="CalX-like"/>
    <property type="match status" value="1"/>
</dbReference>
<dbReference type="AlphaFoldDB" id="A0A9D4HHQ6"/>
<protein>
    <submittedName>
        <fullName evidence="1">Uncharacterized protein</fullName>
    </submittedName>
</protein>
<dbReference type="GO" id="GO:0010855">
    <property type="term" value="F:adenylate cyclase inhibitor activity"/>
    <property type="evidence" value="ECO:0007669"/>
    <property type="project" value="TreeGrafter"/>
</dbReference>
<dbReference type="InterPro" id="IPR026919">
    <property type="entry name" value="ADGRV1"/>
</dbReference>
<dbReference type="EMBL" id="JAIWYP010000013">
    <property type="protein sequence ID" value="KAH3717828.1"/>
    <property type="molecule type" value="Genomic_DNA"/>
</dbReference>
<dbReference type="PANTHER" id="PTHR46682:SF1">
    <property type="entry name" value="ADHESION G-PROTEIN COUPLED RECEPTOR V1"/>
    <property type="match status" value="1"/>
</dbReference>
<dbReference type="InterPro" id="IPR038081">
    <property type="entry name" value="CalX-like_sf"/>
</dbReference>
<dbReference type="EMBL" id="JAIWYP010000013">
    <property type="protein sequence ID" value="KAH3717934.1"/>
    <property type="molecule type" value="Genomic_DNA"/>
</dbReference>
<name>A0A9D4HHQ6_DREPO</name>
<dbReference type="GO" id="GO:0001965">
    <property type="term" value="F:G-protein alpha-subunit binding"/>
    <property type="evidence" value="ECO:0007669"/>
    <property type="project" value="TreeGrafter"/>
</dbReference>
<dbReference type="GO" id="GO:0005737">
    <property type="term" value="C:cytoplasm"/>
    <property type="evidence" value="ECO:0007669"/>
    <property type="project" value="TreeGrafter"/>
</dbReference>
<reference evidence="1" key="1">
    <citation type="journal article" date="2019" name="bioRxiv">
        <title>The Genome of the Zebra Mussel, Dreissena polymorpha: A Resource for Invasive Species Research.</title>
        <authorList>
            <person name="McCartney M.A."/>
            <person name="Auch B."/>
            <person name="Kono T."/>
            <person name="Mallez S."/>
            <person name="Zhang Y."/>
            <person name="Obille A."/>
            <person name="Becker A."/>
            <person name="Abrahante J.E."/>
            <person name="Garbe J."/>
            <person name="Badalamenti J.P."/>
            <person name="Herman A."/>
            <person name="Mangelson H."/>
            <person name="Liachko I."/>
            <person name="Sullivan S."/>
            <person name="Sone E.D."/>
            <person name="Koren S."/>
            <person name="Silverstein K.A.T."/>
            <person name="Beckman K.B."/>
            <person name="Gohl D.M."/>
        </authorList>
    </citation>
    <scope>NUCLEOTIDE SEQUENCE</scope>
    <source>
        <strain evidence="1">Duluth1</strain>
        <tissue evidence="1">Whole animal</tissue>
    </source>
</reference>
<sequence>MILSSPTGDVVLVAPNKTSILITSNDNPAGILSLRSPDMVSAPVSQLNEDKDVDTVFTVVRSAGSFGTVSVNWEIVRNDTGSGLVGHTTWFF</sequence>
<evidence type="ECO:0000313" key="3">
    <source>
        <dbReference type="Proteomes" id="UP000828390"/>
    </source>
</evidence>
<proteinExistence type="predicted"/>
<comment type="caution">
    <text evidence="1">The sequence shown here is derived from an EMBL/GenBank/DDBJ whole genome shotgun (WGS) entry which is preliminary data.</text>
</comment>
<dbReference type="GO" id="GO:0071277">
    <property type="term" value="P:cellular response to calcium ion"/>
    <property type="evidence" value="ECO:0007669"/>
    <property type="project" value="TreeGrafter"/>
</dbReference>
<accession>A0A9D4HHQ6</accession>
<evidence type="ECO:0000313" key="2">
    <source>
        <dbReference type="EMBL" id="KAH3717934.1"/>
    </source>
</evidence>
<organism evidence="1 3">
    <name type="scientific">Dreissena polymorpha</name>
    <name type="common">Zebra mussel</name>
    <name type="synonym">Mytilus polymorpha</name>
    <dbReference type="NCBI Taxonomy" id="45954"/>
    <lineage>
        <taxon>Eukaryota</taxon>
        <taxon>Metazoa</taxon>
        <taxon>Spiralia</taxon>
        <taxon>Lophotrochozoa</taxon>
        <taxon>Mollusca</taxon>
        <taxon>Bivalvia</taxon>
        <taxon>Autobranchia</taxon>
        <taxon>Heteroconchia</taxon>
        <taxon>Euheterodonta</taxon>
        <taxon>Imparidentia</taxon>
        <taxon>Neoheterodontei</taxon>
        <taxon>Myida</taxon>
        <taxon>Dreissenoidea</taxon>
        <taxon>Dreissenidae</taxon>
        <taxon>Dreissena</taxon>
    </lineage>
</organism>
<dbReference type="Proteomes" id="UP000828390">
    <property type="component" value="Unassembled WGS sequence"/>
</dbReference>
<dbReference type="PANTHER" id="PTHR46682">
    <property type="entry name" value="ADHESION G-PROTEIN COUPLED RECEPTOR V1"/>
    <property type="match status" value="1"/>
</dbReference>
<reference evidence="1" key="2">
    <citation type="submission" date="2020-11" db="EMBL/GenBank/DDBJ databases">
        <authorList>
            <person name="McCartney M.A."/>
            <person name="Auch B."/>
            <person name="Kono T."/>
            <person name="Mallez S."/>
            <person name="Becker A."/>
            <person name="Gohl D.M."/>
            <person name="Silverstein K.A.T."/>
            <person name="Koren S."/>
            <person name="Bechman K.B."/>
            <person name="Herman A."/>
            <person name="Abrahante J.E."/>
            <person name="Garbe J."/>
        </authorList>
    </citation>
    <scope>NUCLEOTIDE SEQUENCE</scope>
    <source>
        <strain evidence="1">Duluth1</strain>
        <tissue evidence="1">Whole animal</tissue>
    </source>
</reference>
<keyword evidence="3" id="KW-1185">Reference proteome</keyword>
<dbReference type="GO" id="GO:0016020">
    <property type="term" value="C:membrane"/>
    <property type="evidence" value="ECO:0007669"/>
    <property type="project" value="InterPro"/>
</dbReference>
<gene>
    <name evidence="1" type="ORF">DPMN_060624</name>
    <name evidence="2" type="ORF">DPMN_060730</name>
</gene>
<evidence type="ECO:0000313" key="1">
    <source>
        <dbReference type="EMBL" id="KAH3717828.1"/>
    </source>
</evidence>
<dbReference type="GO" id="GO:0004930">
    <property type="term" value="F:G protein-coupled receptor activity"/>
    <property type="evidence" value="ECO:0007669"/>
    <property type="project" value="InterPro"/>
</dbReference>